<dbReference type="SMART" id="SM00882">
    <property type="entry name" value="CoA_trans"/>
    <property type="match status" value="2"/>
</dbReference>
<organism evidence="9 10">
    <name type="scientific">Thecamonas trahens ATCC 50062</name>
    <dbReference type="NCBI Taxonomy" id="461836"/>
    <lineage>
        <taxon>Eukaryota</taxon>
        <taxon>Apusozoa</taxon>
        <taxon>Apusomonadida</taxon>
        <taxon>Apusomonadidae</taxon>
        <taxon>Thecamonas</taxon>
    </lineage>
</organism>
<keyword evidence="5" id="KW-0808">Transferase</keyword>
<evidence type="ECO:0000256" key="4">
    <source>
        <dbReference type="ARBA" id="ARBA00012490"/>
    </source>
</evidence>
<feature type="coiled-coil region" evidence="8">
    <location>
        <begin position="298"/>
        <end position="518"/>
    </location>
</feature>
<dbReference type="RefSeq" id="XP_013755008.1">
    <property type="nucleotide sequence ID" value="XM_013899554.1"/>
</dbReference>
<dbReference type="EMBL" id="GL349476">
    <property type="protein sequence ID" value="KNC52841.1"/>
    <property type="molecule type" value="Genomic_DNA"/>
</dbReference>
<dbReference type="PROSITE" id="PS01274">
    <property type="entry name" value="COA_TRANSF_2"/>
    <property type="match status" value="1"/>
</dbReference>
<dbReference type="InterPro" id="IPR004165">
    <property type="entry name" value="CoA_trans_fam_I"/>
</dbReference>
<dbReference type="OrthoDB" id="1933379at2759"/>
<feature type="coiled-coil region" evidence="8">
    <location>
        <begin position="658"/>
        <end position="784"/>
    </location>
</feature>
<dbReference type="SUPFAM" id="SSF100950">
    <property type="entry name" value="NagB/RpiA/CoA transferase-like"/>
    <property type="match status" value="2"/>
</dbReference>
<dbReference type="Proteomes" id="UP000054408">
    <property type="component" value="Unassembled WGS sequence"/>
</dbReference>
<keyword evidence="8" id="KW-0175">Coiled coil</keyword>
<reference evidence="9 10" key="1">
    <citation type="submission" date="2010-05" db="EMBL/GenBank/DDBJ databases">
        <title>The Genome Sequence of Thecamonas trahens ATCC 50062.</title>
        <authorList>
            <consortium name="The Broad Institute Genome Sequencing Platform"/>
            <person name="Russ C."/>
            <person name="Cuomo C."/>
            <person name="Shea T."/>
            <person name="Young S.K."/>
            <person name="Zeng Q."/>
            <person name="Koehrsen M."/>
            <person name="Haas B."/>
            <person name="Borodovsky M."/>
            <person name="Guigo R."/>
            <person name="Alvarado L."/>
            <person name="Berlin A."/>
            <person name="Bochicchio J."/>
            <person name="Borenstein D."/>
            <person name="Chapman S."/>
            <person name="Chen Z."/>
            <person name="Freedman E."/>
            <person name="Gellesch M."/>
            <person name="Goldberg J."/>
            <person name="Griggs A."/>
            <person name="Gujja S."/>
            <person name="Heilman E."/>
            <person name="Heiman D."/>
            <person name="Hepburn T."/>
            <person name="Howarth C."/>
            <person name="Jen D."/>
            <person name="Larson L."/>
            <person name="Mehta T."/>
            <person name="Park D."/>
            <person name="Pearson M."/>
            <person name="Roberts A."/>
            <person name="Saif S."/>
            <person name="Shenoy N."/>
            <person name="Sisk P."/>
            <person name="Stolte C."/>
            <person name="Sykes S."/>
            <person name="Thomson T."/>
            <person name="Walk T."/>
            <person name="White J."/>
            <person name="Yandava C."/>
            <person name="Burger G."/>
            <person name="Gray M.W."/>
            <person name="Holland P.W.H."/>
            <person name="King N."/>
            <person name="Lang F.B.F."/>
            <person name="Roger A.J."/>
            <person name="Ruiz-Trillo I."/>
            <person name="Lander E."/>
            <person name="Nusbaum C."/>
        </authorList>
    </citation>
    <scope>NUCLEOTIDE SEQUENCE [LARGE SCALE GENOMIC DNA]</scope>
    <source>
        <strain evidence="9 10">ATCC 50062</strain>
    </source>
</reference>
<dbReference type="SUPFAM" id="SSF64593">
    <property type="entry name" value="Intermediate filament protein, coiled coil region"/>
    <property type="match status" value="1"/>
</dbReference>
<dbReference type="InterPro" id="IPR037171">
    <property type="entry name" value="NagB/RpiA_transferase-like"/>
</dbReference>
<feature type="coiled-coil region" evidence="8">
    <location>
        <begin position="122"/>
        <end position="265"/>
    </location>
</feature>
<sequence length="1444" mass="156051">MEKELRAKVVTLTAENESLKEQLAKISAKHKRDSAALLELRSRYEVDTFRLMREAQDAQGAVANSEAYADSNIQSLRSSLTEAQAMLVEERAGREAAAGAAADAKAALEKTAAMADKSVRALASLQEEHGKLEATKNAVIEELEFEIRILRRQLDEMVGLEEDFAALAKSHTALRNRVTDLQSDRAREQAEAEDALAQLDYEGALLKTKLAEEAAGRTEAEREAGRLRGELAELASERGEVSTALATLQSKYDSLAARKAELDDVHESVLRQRVSLEAETAELKSRSKTYDEIRAEVMAQANEKVAYLKDALEEAQLDNDAVQEKLERATRAAAKAQTTAEATVRRLEGDVATLKAGLADAQAYAAQQEAQVEALQSELDEALSARTAAERQIALLSAQAEALEAERASLAAQVAKGQEDLSTARADAAAERDRLNAALLAAQADKAEAQDAVERIQSQHDKLAEQLQTRAAMQNQIDALQEERSQVGARAESLESQLANAQARAEAAEANAAFLQETNGAVAAECDIVAAERDALKSRNASLESAAAAASSDAAAETSQLQRAVASLESELSGLRATRDEWRDKYDSLLDTYSEMESRSASEVSALRLRVARLSEERSVLERKLFDEVQLRAAMQARLDPHSEVSREALDALRAELSADFDAERARLNAEISLLNREAGERAEELAHADREMARLKSRLRSATEDKERAEASAASAASALLPQIESLQSRVDALSRERDELRSLSHADLLAAQTTISELRASVSNLQSRLTEAHSRLASLEGRLATLPGLQRDLEHARAAREQQAADYDAIIAKLRAQLQGERERAADAELALEDTTGELLKEKKARAAAERESARAVAEEERLETQLVSKVRNLQMQLHDLKARNRELANESMQTQDELMLRLEHAIGERAELGKKLDEESMRRAELEAASMIMDSSAQLGCWLVLVLVLVLELELELVVLVDFAVIGASKVWESAEEAVADIPSGASLAVGGFGLCGIPEHLIAGLVASGVNNLTAYSNNAGVDDFGLGLLLQGHQIKRMVSSYVGENKLFERQYLTGELEVELTPQGTLAERLRAGGAGIPAFYTPTAAGTLVQEGGFPIKYRADGEVEIASEPREVREFNGRSYVLERGITADFSLVKAHVADTHGNLIFRGTAGNFNADCATAGKICIAEAEEIVEAGELDPADIHLPGIYVQRLVHGTQYEKRIERRTVAAAGGEKPELTGSREVIVKRAAKELRDGMYVNLGIGIPTLASNFVEPGVVIHLQSENGLLGMGPYPTEDQVDADFINAGKETVTTIPGSSLFSSSQSFAMIRGGHVDLTILGAMEVAANGDLANWIIPGKMVKGMGGAMDLVSSGSRVVVTMEHTAKSGAPKILPACNLPLTGRSVVDRIITEKAVFDVVEGTGLVLIETSPGVSVDEVKSLTAAPFVISDDFFERTE</sequence>
<keyword evidence="10" id="KW-1185">Reference proteome</keyword>
<protein>
    <recommendedName>
        <fullName evidence="4">3-oxoacid CoA-transferase</fullName>
        <ecNumber evidence="4">2.8.3.5</ecNumber>
    </recommendedName>
</protein>
<name>A0A0L0DLC5_THETB</name>
<evidence type="ECO:0000256" key="3">
    <source>
        <dbReference type="ARBA" id="ARBA00007154"/>
    </source>
</evidence>
<comment type="pathway">
    <text evidence="2">Ketone metabolism; succinyl-CoA degradation; acetoacetyl-CoA from succinyl-CoA: step 1/1.</text>
</comment>
<dbReference type="Gene3D" id="3.40.1080.10">
    <property type="entry name" value="Glutaconate Coenzyme A-transferase"/>
    <property type="match status" value="2"/>
</dbReference>
<dbReference type="PANTHER" id="PTHR13707:SF23">
    <property type="entry name" value="SUCCINYL-COA:3-KETOACID-COENZYME A TRANSFERASE"/>
    <property type="match status" value="1"/>
</dbReference>
<dbReference type="STRING" id="461836.A0A0L0DLC5"/>
<dbReference type="GO" id="GO:0005739">
    <property type="term" value="C:mitochondrion"/>
    <property type="evidence" value="ECO:0007669"/>
    <property type="project" value="UniProtKB-SubCell"/>
</dbReference>
<gene>
    <name evidence="9" type="ORF">AMSG_12222</name>
</gene>
<evidence type="ECO:0000256" key="5">
    <source>
        <dbReference type="ARBA" id="ARBA00022679"/>
    </source>
</evidence>
<evidence type="ECO:0000313" key="9">
    <source>
        <dbReference type="EMBL" id="KNC52841.1"/>
    </source>
</evidence>
<dbReference type="PANTHER" id="PTHR13707">
    <property type="entry name" value="KETOACID-COENZYME A TRANSFERASE"/>
    <property type="match status" value="1"/>
</dbReference>
<feature type="coiled-coil region" evidence="8">
    <location>
        <begin position="2"/>
        <end position="29"/>
    </location>
</feature>
<dbReference type="NCBIfam" id="TIGR02428">
    <property type="entry name" value="pcaJ_scoB_fam"/>
    <property type="match status" value="1"/>
</dbReference>
<dbReference type="eggNOG" id="KOG3822">
    <property type="taxonomic scope" value="Eukaryota"/>
</dbReference>
<accession>A0A0L0DLC5</accession>
<keyword evidence="6" id="KW-0809">Transit peptide</keyword>
<dbReference type="NCBIfam" id="TIGR02429">
    <property type="entry name" value="pcaI_scoA_fam"/>
    <property type="match status" value="1"/>
</dbReference>
<comment type="subcellular location">
    <subcellularLocation>
        <location evidence="1">Mitochondrion</location>
    </subcellularLocation>
</comment>
<dbReference type="GO" id="GO:0008260">
    <property type="term" value="F:succinyl-CoA:3-oxo-acid CoA-transferase activity"/>
    <property type="evidence" value="ECO:0007669"/>
    <property type="project" value="UniProtKB-EC"/>
</dbReference>
<dbReference type="Pfam" id="PF01144">
    <property type="entry name" value="CoA_trans"/>
    <property type="match status" value="2"/>
</dbReference>
<dbReference type="FunFam" id="3.40.1080.10:FF:000002">
    <property type="entry name" value="Succinyl-CoA:3-ketoacid-coenzyme A transferase, mitochondrial"/>
    <property type="match status" value="1"/>
</dbReference>
<evidence type="ECO:0000313" key="10">
    <source>
        <dbReference type="Proteomes" id="UP000054408"/>
    </source>
</evidence>
<dbReference type="EC" id="2.8.3.5" evidence="4"/>
<keyword evidence="7" id="KW-0496">Mitochondrion</keyword>
<proteinExistence type="inferred from homology"/>
<evidence type="ECO:0000256" key="7">
    <source>
        <dbReference type="ARBA" id="ARBA00023128"/>
    </source>
</evidence>
<evidence type="ECO:0000256" key="8">
    <source>
        <dbReference type="SAM" id="Coils"/>
    </source>
</evidence>
<evidence type="ECO:0000256" key="2">
    <source>
        <dbReference type="ARBA" id="ARBA00004753"/>
    </source>
</evidence>
<dbReference type="FunFam" id="3.40.1080.10:FF:000001">
    <property type="entry name" value="Succinyl-coa:3-ketoacid-coenzyme a transferase subunit b"/>
    <property type="match status" value="1"/>
</dbReference>
<comment type="similarity">
    <text evidence="3">Belongs to the 3-oxoacid CoA-transferase family.</text>
</comment>
<evidence type="ECO:0000256" key="6">
    <source>
        <dbReference type="ARBA" id="ARBA00022946"/>
    </source>
</evidence>
<dbReference type="InterPro" id="IPR004164">
    <property type="entry name" value="CoA_transf_AS"/>
</dbReference>
<dbReference type="InterPro" id="IPR012792">
    <property type="entry name" value="3-oxoacid_CoA-transf_A"/>
</dbReference>
<dbReference type="InterPro" id="IPR012791">
    <property type="entry name" value="3-oxoacid_CoA-transf_B"/>
</dbReference>
<dbReference type="GeneID" id="25570136"/>
<feature type="coiled-coil region" evidence="8">
    <location>
        <begin position="558"/>
        <end position="624"/>
    </location>
</feature>
<feature type="coiled-coil region" evidence="8">
    <location>
        <begin position="813"/>
        <end position="932"/>
    </location>
</feature>
<evidence type="ECO:0000256" key="1">
    <source>
        <dbReference type="ARBA" id="ARBA00004173"/>
    </source>
</evidence>
<dbReference type="Gene3D" id="1.10.287.1490">
    <property type="match status" value="1"/>
</dbReference>